<keyword evidence="3" id="KW-0732">Signal</keyword>
<keyword evidence="2" id="KW-0378">Hydrolase</keyword>
<accession>A0A8J5WF58</accession>
<keyword evidence="1" id="KW-0833">Ubl conjugation pathway</keyword>
<protein>
    <submittedName>
        <fullName evidence="4">Uncharacterized protein</fullName>
    </submittedName>
</protein>
<organism evidence="4 5">
    <name type="scientific">Zizania palustris</name>
    <name type="common">Northern wild rice</name>
    <dbReference type="NCBI Taxonomy" id="103762"/>
    <lineage>
        <taxon>Eukaryota</taxon>
        <taxon>Viridiplantae</taxon>
        <taxon>Streptophyta</taxon>
        <taxon>Embryophyta</taxon>
        <taxon>Tracheophyta</taxon>
        <taxon>Spermatophyta</taxon>
        <taxon>Magnoliopsida</taxon>
        <taxon>Liliopsida</taxon>
        <taxon>Poales</taxon>
        <taxon>Poaceae</taxon>
        <taxon>BOP clade</taxon>
        <taxon>Oryzoideae</taxon>
        <taxon>Oryzeae</taxon>
        <taxon>Zizaniinae</taxon>
        <taxon>Zizania</taxon>
    </lineage>
</organism>
<keyword evidence="5" id="KW-1185">Reference proteome</keyword>
<dbReference type="PANTHER" id="PTHR22975">
    <property type="entry name" value="UBIQUITIN SPECIFIC PROTEINASE"/>
    <property type="match status" value="1"/>
</dbReference>
<comment type="caution">
    <text evidence="4">The sequence shown here is derived from an EMBL/GenBank/DDBJ whole genome shotgun (WGS) entry which is preliminary data.</text>
</comment>
<dbReference type="GO" id="GO:0016787">
    <property type="term" value="F:hydrolase activity"/>
    <property type="evidence" value="ECO:0007669"/>
    <property type="project" value="UniProtKB-KW"/>
</dbReference>
<dbReference type="AlphaFoldDB" id="A0A8J5WF58"/>
<dbReference type="PANTHER" id="PTHR22975:SF19">
    <property type="entry name" value="EXPRESSED PROTEIN"/>
    <property type="match status" value="1"/>
</dbReference>
<dbReference type="InterPro" id="IPR052398">
    <property type="entry name" value="Ubiquitin_hydrolase_53/54"/>
</dbReference>
<dbReference type="Proteomes" id="UP000729402">
    <property type="component" value="Unassembled WGS sequence"/>
</dbReference>
<reference evidence="4" key="2">
    <citation type="submission" date="2021-02" db="EMBL/GenBank/DDBJ databases">
        <authorList>
            <person name="Kimball J.A."/>
            <person name="Haas M.W."/>
            <person name="Macchietto M."/>
            <person name="Kono T."/>
            <person name="Duquette J."/>
            <person name="Shao M."/>
        </authorList>
    </citation>
    <scope>NUCLEOTIDE SEQUENCE</scope>
    <source>
        <tissue evidence="4">Fresh leaf tissue</tissue>
    </source>
</reference>
<evidence type="ECO:0000256" key="1">
    <source>
        <dbReference type="ARBA" id="ARBA00022786"/>
    </source>
</evidence>
<feature type="chain" id="PRO_5035323628" evidence="3">
    <location>
        <begin position="26"/>
        <end position="313"/>
    </location>
</feature>
<dbReference type="EMBL" id="JAAALK010000081">
    <property type="protein sequence ID" value="KAG8090203.1"/>
    <property type="molecule type" value="Genomic_DNA"/>
</dbReference>
<reference evidence="4" key="1">
    <citation type="journal article" date="2021" name="bioRxiv">
        <title>Whole Genome Assembly and Annotation of Northern Wild Rice, Zizania palustris L., Supports a Whole Genome Duplication in the Zizania Genus.</title>
        <authorList>
            <person name="Haas M."/>
            <person name="Kono T."/>
            <person name="Macchietto M."/>
            <person name="Millas R."/>
            <person name="McGilp L."/>
            <person name="Shao M."/>
            <person name="Duquette J."/>
            <person name="Hirsch C.N."/>
            <person name="Kimball J."/>
        </authorList>
    </citation>
    <scope>NUCLEOTIDE SEQUENCE</scope>
    <source>
        <tissue evidence="4">Fresh leaf tissue</tissue>
    </source>
</reference>
<evidence type="ECO:0000256" key="2">
    <source>
        <dbReference type="ARBA" id="ARBA00022801"/>
    </source>
</evidence>
<feature type="signal peptide" evidence="3">
    <location>
        <begin position="1"/>
        <end position="25"/>
    </location>
</feature>
<evidence type="ECO:0000256" key="3">
    <source>
        <dbReference type="SAM" id="SignalP"/>
    </source>
</evidence>
<sequence>MLRAGKSFASEILALVLAGLHVSEASLHFCFDDKIQGQVVNPIICEDCICRVHDLFGMGFLVQMSCSCGECFDEKEYSTVLHKLDAGSPQTTKIKSLADLPVILMDGSESHINLSEILIGRSPLLDITLLLKGVDPATKYALHSMICCSGGSYVRISQDQNKWVIYSTKTIEAEEDSWEHVLQRLTDGELTPEALVFVKVIKVLGLVDALVEGEVGHIGDALSVAQLIAHHQEGPRGVAARAHVGPHRWGGGGRGLHGVVSVGAMAMGARRVAAMEADGVHAHLCVAQLPTFSILIRWRMKIWGALSILDETV</sequence>
<name>A0A8J5WF58_ZIZPA</name>
<gene>
    <name evidence="4" type="ORF">GUJ93_ZPchr0011g27604</name>
</gene>
<proteinExistence type="predicted"/>
<evidence type="ECO:0000313" key="5">
    <source>
        <dbReference type="Proteomes" id="UP000729402"/>
    </source>
</evidence>
<evidence type="ECO:0000313" key="4">
    <source>
        <dbReference type="EMBL" id="KAG8090203.1"/>
    </source>
</evidence>